<dbReference type="InterPro" id="IPR008135">
    <property type="entry name" value="Competence-induced_CinA"/>
</dbReference>
<accession>A0AAU7D8C8</accession>
<dbReference type="InterPro" id="IPR036425">
    <property type="entry name" value="MoaB/Mog-like_dom_sf"/>
</dbReference>
<dbReference type="InterPro" id="IPR008136">
    <property type="entry name" value="CinA_C"/>
</dbReference>
<dbReference type="HAMAP" id="MF_00226_B">
    <property type="entry name" value="CinA_B"/>
    <property type="match status" value="1"/>
</dbReference>
<name>A0AAU7D0M0_9BACT</name>
<comment type="similarity">
    <text evidence="1">Belongs to the CinA family.</text>
</comment>
<dbReference type="KEGG" id="epl:P4G45_04050"/>
<dbReference type="PIRSF" id="PIRSF006728">
    <property type="entry name" value="CinA"/>
    <property type="match status" value="1"/>
</dbReference>
<dbReference type="NCBIfam" id="TIGR00200">
    <property type="entry name" value="cinA_nterm"/>
    <property type="match status" value="1"/>
</dbReference>
<dbReference type="SMART" id="SM00852">
    <property type="entry name" value="MoCF_biosynth"/>
    <property type="match status" value="1"/>
</dbReference>
<reference evidence="3" key="1">
    <citation type="submission" date="2023-03" db="EMBL/GenBank/DDBJ databases">
        <title>Edaphobacter sp.</title>
        <authorList>
            <person name="Huber K.J."/>
            <person name="Papendorf J."/>
            <person name="Pilke C."/>
            <person name="Bunk B."/>
            <person name="Sproeer C."/>
            <person name="Pester M."/>
        </authorList>
    </citation>
    <scope>NUCLEOTIDE SEQUENCE</scope>
    <source>
        <strain evidence="3">DSM 109919</strain>
        <strain evidence="4">DSM 109920</strain>
    </source>
</reference>
<dbReference type="SUPFAM" id="SSF53218">
    <property type="entry name" value="Molybdenum cofactor biosynthesis proteins"/>
    <property type="match status" value="1"/>
</dbReference>
<protein>
    <recommendedName>
        <fullName evidence="1">CinA-like protein</fullName>
    </recommendedName>
</protein>
<dbReference type="SUPFAM" id="SSF142433">
    <property type="entry name" value="CinA-like"/>
    <property type="match status" value="1"/>
</dbReference>
<dbReference type="EMBL" id="CP121194">
    <property type="protein sequence ID" value="XBH10905.1"/>
    <property type="molecule type" value="Genomic_DNA"/>
</dbReference>
<evidence type="ECO:0000313" key="4">
    <source>
        <dbReference type="EMBL" id="XBH14332.1"/>
    </source>
</evidence>
<dbReference type="PANTHER" id="PTHR13939">
    <property type="entry name" value="NICOTINAMIDE-NUCLEOTIDE AMIDOHYDROLASE PNCC"/>
    <property type="match status" value="1"/>
</dbReference>
<evidence type="ECO:0000313" key="3">
    <source>
        <dbReference type="EMBL" id="XBH10905.1"/>
    </source>
</evidence>
<dbReference type="CDD" id="cd00885">
    <property type="entry name" value="cinA"/>
    <property type="match status" value="1"/>
</dbReference>
<dbReference type="EMBL" id="CP121195">
    <property type="protein sequence ID" value="XBH14332.1"/>
    <property type="molecule type" value="Genomic_DNA"/>
</dbReference>
<gene>
    <name evidence="3" type="ORF">P4G45_04050</name>
    <name evidence="4" type="ORF">P8936_04015</name>
</gene>
<dbReference type="Gene3D" id="3.90.950.20">
    <property type="entry name" value="CinA-like"/>
    <property type="match status" value="1"/>
</dbReference>
<dbReference type="InterPro" id="IPR036653">
    <property type="entry name" value="CinA-like_C"/>
</dbReference>
<dbReference type="InterPro" id="IPR001453">
    <property type="entry name" value="MoaB/Mog_dom"/>
</dbReference>
<dbReference type="Pfam" id="PF00994">
    <property type="entry name" value="MoCF_biosynth"/>
    <property type="match status" value="1"/>
</dbReference>
<dbReference type="Pfam" id="PF02464">
    <property type="entry name" value="CinA"/>
    <property type="match status" value="1"/>
</dbReference>
<dbReference type="InterPro" id="IPR041424">
    <property type="entry name" value="CinA_KH"/>
</dbReference>
<sequence>MIAEIIAVGSEMLTPHRQDTNSLYLTAGLNDLGVEVGFKTIVGDSLRHLTSVAKIAIDRADIVVFSGGLGPTEDDLTREAVAAALSIELNRDPAVLTDLYKRYAARQIVMPPNNAKQADVLDEAILLNNKNGSAPGQYLDTTVNGDRKIVILLPGPPGELKPLFDDVCKPRLAAALPSRHLARRMLRMALIPESQVDTRTAPIYKQYADVETTILAGHAEIQLHFLSAKPTLAEAQARVDELAEKIEREMDDSIFSSRGESLEEVVLLMLGMRHLTLAVGESCTGGLLAQRLTAVPNSSSAFIGGAVVYTTELKTIFAGVSKETIDSKGAVSEEVARELAQGIRARTGAALGISVTGLAGPGGAPSGPDSEKPIGRVYIGLADGQQTQVRELNLTGDRMRIRFWATQHALEMIRRHLL</sequence>
<dbReference type="NCBIfam" id="NF001813">
    <property type="entry name" value="PRK00549.1"/>
    <property type="match status" value="1"/>
</dbReference>
<dbReference type="InterPro" id="IPR050101">
    <property type="entry name" value="CinA"/>
</dbReference>
<accession>A0AAU7D0M0</accession>
<dbReference type="AlphaFoldDB" id="A0AAU7D0M0"/>
<organism evidence="3">
    <name type="scientific">Edaphobacter paludis</name>
    <dbReference type="NCBI Taxonomy" id="3035702"/>
    <lineage>
        <taxon>Bacteria</taxon>
        <taxon>Pseudomonadati</taxon>
        <taxon>Acidobacteriota</taxon>
        <taxon>Terriglobia</taxon>
        <taxon>Terriglobales</taxon>
        <taxon>Acidobacteriaceae</taxon>
        <taxon>Edaphobacter</taxon>
    </lineage>
</organism>
<proteinExistence type="inferred from homology"/>
<dbReference type="RefSeq" id="WP_348268395.1">
    <property type="nucleotide sequence ID" value="NZ_CP121194.1"/>
</dbReference>
<dbReference type="Gene3D" id="3.40.980.10">
    <property type="entry name" value="MoaB/Mog-like domain"/>
    <property type="match status" value="1"/>
</dbReference>
<dbReference type="NCBIfam" id="TIGR00199">
    <property type="entry name" value="PncC_domain"/>
    <property type="match status" value="1"/>
</dbReference>
<evidence type="ECO:0000256" key="1">
    <source>
        <dbReference type="HAMAP-Rule" id="MF_00226"/>
    </source>
</evidence>
<dbReference type="PANTHER" id="PTHR13939:SF0">
    <property type="entry name" value="NMN AMIDOHYDROLASE-LIKE PROTEIN YFAY"/>
    <property type="match status" value="1"/>
</dbReference>
<feature type="domain" description="MoaB/Mog" evidence="2">
    <location>
        <begin position="4"/>
        <end position="174"/>
    </location>
</feature>
<dbReference type="Pfam" id="PF18146">
    <property type="entry name" value="CinA_KH"/>
    <property type="match status" value="1"/>
</dbReference>
<evidence type="ECO:0000259" key="2">
    <source>
        <dbReference type="SMART" id="SM00852"/>
    </source>
</evidence>